<keyword evidence="2" id="KW-1185">Reference proteome</keyword>
<dbReference type="HOGENOM" id="CLU_820437_0_0_2"/>
<dbReference type="PATRIC" id="fig|178306.9.peg.2406"/>
<gene>
    <name evidence="1" type="ordered locus">PAE3200</name>
</gene>
<accession>Q8ZTL4</accession>
<proteinExistence type="predicted"/>
<name>Q8ZTL4_PYRAE</name>
<reference evidence="1 2" key="1">
    <citation type="journal article" date="2002" name="Proc. Natl. Acad. Sci. U.S.A.">
        <title>Genome sequence of the hyperthermophilic crenarchaeon Pyrobaculum aerophilum.</title>
        <authorList>
            <person name="Fitz-Gibbon S.T."/>
            <person name="Ladner H."/>
            <person name="Kim U.J."/>
            <person name="Stetter K.O."/>
            <person name="Simon M.I."/>
            <person name="Miller J.H."/>
        </authorList>
    </citation>
    <scope>NUCLEOTIDE SEQUENCE [LARGE SCALE GENOMIC DNA]</scope>
    <source>
        <strain evidence="2">ATCC 51768 / DSM 7523 / JCM 9630 / CIP 104966 / NBRC 100827 / IM2</strain>
    </source>
</reference>
<dbReference type="eggNOG" id="arCOG06089">
    <property type="taxonomic scope" value="Archaea"/>
</dbReference>
<dbReference type="KEGG" id="pai:PAE3200"/>
<dbReference type="Proteomes" id="UP000002439">
    <property type="component" value="Chromosome"/>
</dbReference>
<evidence type="ECO:0000313" key="1">
    <source>
        <dbReference type="EMBL" id="AAL64747.1"/>
    </source>
</evidence>
<evidence type="ECO:0000313" key="2">
    <source>
        <dbReference type="Proteomes" id="UP000002439"/>
    </source>
</evidence>
<dbReference type="REBASE" id="5759">
    <property type="entry name" value="PaeIMORF3201P"/>
</dbReference>
<protein>
    <submittedName>
        <fullName evidence="1">Conserved protein</fullName>
    </submittedName>
</protein>
<dbReference type="AlphaFoldDB" id="Q8ZTL4"/>
<dbReference type="EMBL" id="AE009441">
    <property type="protein sequence ID" value="AAL64747.1"/>
    <property type="molecule type" value="Genomic_DNA"/>
</dbReference>
<dbReference type="EnsemblBacteria" id="AAL64747">
    <property type="protein sequence ID" value="AAL64747"/>
    <property type="gene ID" value="PAE3200"/>
</dbReference>
<organism evidence="1 2">
    <name type="scientific">Pyrobaculum aerophilum (strain ATCC 51768 / DSM 7523 / JCM 9630 / CIP 104966 / NBRC 100827 / IM2)</name>
    <dbReference type="NCBI Taxonomy" id="178306"/>
    <lineage>
        <taxon>Archaea</taxon>
        <taxon>Thermoproteota</taxon>
        <taxon>Thermoprotei</taxon>
        <taxon>Thermoproteales</taxon>
        <taxon>Thermoproteaceae</taxon>
        <taxon>Pyrobaculum</taxon>
    </lineage>
</organism>
<sequence>MASLYMAVSVSTCEPYVSRAVKQDSTLAIYAEYVSDLCEGAVRSGDVERFSKLDEWLEWLKWSSVVLNHHDYLEVAVRTLRLAPYLRPTDYGTARQRDLGQLWTDAIRGHLGEIAFAKWISEKFGIAIETGLSELGPLEEFLPSDVIKVNNRPPQLKVSIKTTKLRGVWLDIPYKQIDHSDIFILVRVGVAREHFIAFLKAISVIRDKILATALQQGIISEKESEEIWNLLPDFKPIPAYIVGYFDKRLYIDYIQSEDVIEVDGIIGTRNITVRKYLGYWHPEDNRVKESVLARLEQKYGTKISGYKIRFEGIGDFSKTKHFVVSSGFLKRTERDWRELLAQL</sequence>
<dbReference type="InParanoid" id="Q8ZTL4"/>